<reference evidence="1" key="2">
    <citation type="journal article" date="2022" name="Microbiol. Resour. Announc.">
        <title>Metagenome Sequencing to Explore Phylogenomics of Terrestrial Cyanobacteria.</title>
        <authorList>
            <person name="Ward R.D."/>
            <person name="Stajich J.E."/>
            <person name="Johansen J.R."/>
            <person name="Huntemann M."/>
            <person name="Clum A."/>
            <person name="Foster B."/>
            <person name="Foster B."/>
            <person name="Roux S."/>
            <person name="Palaniappan K."/>
            <person name="Varghese N."/>
            <person name="Mukherjee S."/>
            <person name="Reddy T.B.K."/>
            <person name="Daum C."/>
            <person name="Copeland A."/>
            <person name="Chen I.A."/>
            <person name="Ivanova N.N."/>
            <person name="Kyrpides N.C."/>
            <person name="Shapiro N."/>
            <person name="Eloe-Fadrosh E.A."/>
            <person name="Pietrasiak N."/>
        </authorList>
    </citation>
    <scope>NUCLEOTIDE SEQUENCE</scope>
    <source>
        <strain evidence="1">GSE-NOS-MK-12-04C</strain>
    </source>
</reference>
<organism evidence="1 2">
    <name type="scientific">Cyanomargarita calcarea GSE-NOS-MK-12-04C</name>
    <dbReference type="NCBI Taxonomy" id="2839659"/>
    <lineage>
        <taxon>Bacteria</taxon>
        <taxon>Bacillati</taxon>
        <taxon>Cyanobacteriota</taxon>
        <taxon>Cyanophyceae</taxon>
        <taxon>Nostocales</taxon>
        <taxon>Cyanomargaritaceae</taxon>
        <taxon>Cyanomargarita</taxon>
    </lineage>
</organism>
<comment type="caution">
    <text evidence="1">The sequence shown here is derived from an EMBL/GenBank/DDBJ whole genome shotgun (WGS) entry which is preliminary data.</text>
</comment>
<dbReference type="AlphaFoldDB" id="A0A951QQT7"/>
<sequence>MVSGEIGSLLMSCLMRSEVILKPMVASSRYWIMWIIDSPRVVDNKLKDGYKSRTIRLAQEFFSIQFPQLASQPTLSSEENRHIQAVVWKIFCSASDMRDRASAGLCLRCYVSQTILISCKKIPHTCKKEIENPFSYIDLLPFVLNDDGKEQILLDSEGQTQLILNQDDTTRPIPKGGEFFSVEILRKFNPTLSSNESLDNWTWRLTQQNQNLRLFLWELGVRTPSDWALLCGHIPRSLESHLEKGDREILEVFHAVYRRDRRKSDEKGRCSEPTLNQLQEMHDLLQQRNIMSSHIKLIYHLKRIAEVLRQDTLSRRTGSPKTIPIEVYDNSTNDYIPNRELDYYVDTDLEEIELNQLKEDCHDLFEEVLYQAISEVTYQKIEGLKKSKGYKSFAQQFHEGLQLLYQKNMSLGEIGKLWGIPWCKVRRIFQLENFLDRVQYRTEEKFIDKICKSPTQYRVTTISSNPDYLKNVADEIRSYALKKAFNDAHAEILSGKKQQKNSLFAKMTRRYLNDLIKKAA</sequence>
<evidence type="ECO:0000313" key="2">
    <source>
        <dbReference type="Proteomes" id="UP000729701"/>
    </source>
</evidence>
<proteinExistence type="predicted"/>
<gene>
    <name evidence="1" type="ORF">KME60_23500</name>
</gene>
<evidence type="ECO:0000313" key="1">
    <source>
        <dbReference type="EMBL" id="MBW4670296.1"/>
    </source>
</evidence>
<accession>A0A951QQT7</accession>
<dbReference type="Proteomes" id="UP000729701">
    <property type="component" value="Unassembled WGS sequence"/>
</dbReference>
<dbReference type="EMBL" id="JAHHGZ010000029">
    <property type="protein sequence ID" value="MBW4670296.1"/>
    <property type="molecule type" value="Genomic_DNA"/>
</dbReference>
<name>A0A951QQT7_9CYAN</name>
<reference evidence="1" key="1">
    <citation type="submission" date="2021-05" db="EMBL/GenBank/DDBJ databases">
        <authorList>
            <person name="Pietrasiak N."/>
            <person name="Ward R."/>
            <person name="Stajich J.E."/>
            <person name="Kurbessoian T."/>
        </authorList>
    </citation>
    <scope>NUCLEOTIDE SEQUENCE</scope>
    <source>
        <strain evidence="1">GSE-NOS-MK-12-04C</strain>
    </source>
</reference>
<protein>
    <submittedName>
        <fullName evidence="1">Uncharacterized protein</fullName>
    </submittedName>
</protein>